<protein>
    <submittedName>
        <fullName evidence="4">MORN repeat-containing protein 1</fullName>
    </submittedName>
</protein>
<keyword evidence="1" id="KW-0677">Repeat</keyword>
<evidence type="ECO:0000313" key="3">
    <source>
        <dbReference type="Proteomes" id="UP000694923"/>
    </source>
</evidence>
<gene>
    <name evidence="4" type="primary">MORN1</name>
</gene>
<dbReference type="Pfam" id="PF02493">
    <property type="entry name" value="MORN"/>
    <property type="match status" value="7"/>
</dbReference>
<proteinExistence type="predicted"/>
<sequence length="777" mass="82551">MQGTRDDCAKRTAGCTCASPARTSFMGMLAALSTTLATGAALGDKFPGRSLPKKTKRKADEATRSTDHEYRAGNNPHSCVRLVPAPIRSRLRGPPPASGAIEAPGAVPFPEIPSRPPDLRPPGAHARGSPAYCAAKRSPAKDGEQASSVPLRWDTGGRTPRSPWPRPDVSPNSFFRYEGERKGGRKHGRGKLLFKDGSYYEGEFVDGEITGEGCRHWAWSGNTYSGQFVLGEPQGHGVMKYKAGGYYEGAVSHGMKEGHGVLVDQEGQVYQGSFHNNKRHGWGQMLFKNSDKYEGDWIRDQRQGHGILRCADGSTYEGQWHGDVFSGLGSLAHSSGVVYCGLWINGHPVARATRMVILGPEVMEVVQGSAFTVNVQLWQDNGEVAIGENGRLLRISAGIRYVKLPDYSKVSFIKMDEGNQETPIQTPFGFECVTYPLSSPVSGGPEPRVAEESAGADLPLPKDNLEPALVSGTSCGQGDTPSGLPAGGHGCHCPGDCRRVERGCAEFADVLLGPPPPGYQPFLLLDSHQEVGTQARDPAMPAGSLSFPALLGPPEAPVAITGDPLSVMGNGTPLGGGSADRGHPPLPGALLLLGHLLCPGLVAPGPEQTALPAFATPAAPRCPGGFKQKTWLSKGPLRLDNDEEPRCDSGGPASATEPEMTQVSESEDEAMTSEQVQVDATCPEESLTVVRRDAQGVTSPESLPQGRRRWSLRPDGTATLELAAAAYPGDYVVMVHDVTTPPLLGHTLPTAFKHLRILAKGASQRPQVPEKGPEAPS</sequence>
<dbReference type="SMART" id="SM00698">
    <property type="entry name" value="MORN"/>
    <property type="match status" value="6"/>
</dbReference>
<keyword evidence="3" id="KW-1185">Reference proteome</keyword>
<dbReference type="Gene3D" id="2.20.110.10">
    <property type="entry name" value="Histone H3 K4-specific methyltransferase SET7/9 N-terminal domain"/>
    <property type="match status" value="3"/>
</dbReference>
<reference evidence="4" key="1">
    <citation type="submission" date="2025-08" db="UniProtKB">
        <authorList>
            <consortium name="RefSeq"/>
        </authorList>
    </citation>
    <scope>IDENTIFICATION</scope>
</reference>
<feature type="region of interest" description="Disordered" evidence="2">
    <location>
        <begin position="626"/>
        <end position="679"/>
    </location>
</feature>
<dbReference type="GeneID" id="103594166"/>
<dbReference type="PANTHER" id="PTHR23084:SF263">
    <property type="entry name" value="MORN REPEAT-CONTAINING PROTEIN 1"/>
    <property type="match status" value="1"/>
</dbReference>
<feature type="compositionally biased region" description="Basic and acidic residues" evidence="2">
    <location>
        <begin position="637"/>
        <end position="647"/>
    </location>
</feature>
<feature type="compositionally biased region" description="Pro residues" evidence="2">
    <location>
        <begin position="110"/>
        <end position="120"/>
    </location>
</feature>
<dbReference type="SUPFAM" id="SSF82185">
    <property type="entry name" value="Histone H3 K4-specific methyltransferase SET7/9 N-terminal domain"/>
    <property type="match status" value="1"/>
</dbReference>
<feature type="compositionally biased region" description="Basic and acidic residues" evidence="2">
    <location>
        <begin position="58"/>
        <end position="71"/>
    </location>
</feature>
<feature type="region of interest" description="Disordered" evidence="2">
    <location>
        <begin position="44"/>
        <end position="77"/>
    </location>
</feature>
<organism evidence="3 4">
    <name type="scientific">Galeopterus variegatus</name>
    <name type="common">Malayan flying lemur</name>
    <name type="synonym">Cynocephalus variegatus</name>
    <dbReference type="NCBI Taxonomy" id="482537"/>
    <lineage>
        <taxon>Eukaryota</taxon>
        <taxon>Metazoa</taxon>
        <taxon>Chordata</taxon>
        <taxon>Craniata</taxon>
        <taxon>Vertebrata</taxon>
        <taxon>Euteleostomi</taxon>
        <taxon>Mammalia</taxon>
        <taxon>Eutheria</taxon>
        <taxon>Euarchontoglires</taxon>
        <taxon>Dermoptera</taxon>
        <taxon>Cynocephalidae</taxon>
        <taxon>Galeopterus</taxon>
    </lineage>
</organism>
<feature type="region of interest" description="Disordered" evidence="2">
    <location>
        <begin position="439"/>
        <end position="461"/>
    </location>
</feature>
<dbReference type="Proteomes" id="UP000694923">
    <property type="component" value="Unplaced"/>
</dbReference>
<evidence type="ECO:0000313" key="4">
    <source>
        <dbReference type="RefSeq" id="XP_008575572.1"/>
    </source>
</evidence>
<evidence type="ECO:0000256" key="1">
    <source>
        <dbReference type="ARBA" id="ARBA00022737"/>
    </source>
</evidence>
<feature type="region of interest" description="Disordered" evidence="2">
    <location>
        <begin position="91"/>
        <end position="174"/>
    </location>
</feature>
<name>A0ABM0R4N1_GALVR</name>
<dbReference type="PANTHER" id="PTHR23084">
    <property type="entry name" value="PHOSPHATIDYLINOSITOL-4-PHOSPHATE 5-KINASE RELATED"/>
    <property type="match status" value="1"/>
</dbReference>
<evidence type="ECO:0000256" key="2">
    <source>
        <dbReference type="SAM" id="MobiDB-lite"/>
    </source>
</evidence>
<dbReference type="RefSeq" id="XP_008575572.1">
    <property type="nucleotide sequence ID" value="XM_008577350.1"/>
</dbReference>
<dbReference type="InterPro" id="IPR003409">
    <property type="entry name" value="MORN"/>
</dbReference>
<accession>A0ABM0R4N1</accession>